<feature type="transmembrane region" description="Helical" evidence="7">
    <location>
        <begin position="797"/>
        <end position="819"/>
    </location>
</feature>
<dbReference type="PANTHER" id="PTHR30572:SF4">
    <property type="entry name" value="ABC TRANSPORTER PERMEASE YTRF"/>
    <property type="match status" value="1"/>
</dbReference>
<keyword evidence="10" id="KW-1185">Reference proteome</keyword>
<organism evidence="9 10">
    <name type="scientific">Phytohabitans aurantiacus</name>
    <dbReference type="NCBI Taxonomy" id="3016789"/>
    <lineage>
        <taxon>Bacteria</taxon>
        <taxon>Bacillati</taxon>
        <taxon>Actinomycetota</taxon>
        <taxon>Actinomycetes</taxon>
        <taxon>Micromonosporales</taxon>
        <taxon>Micromonosporaceae</taxon>
    </lineage>
</organism>
<comment type="subcellular location">
    <subcellularLocation>
        <location evidence="1">Cell membrane</location>
        <topology evidence="1">Multi-pass membrane protein</topology>
    </subcellularLocation>
</comment>
<feature type="transmembrane region" description="Helical" evidence="7">
    <location>
        <begin position="610"/>
        <end position="632"/>
    </location>
</feature>
<accession>A0ABQ5R7V0</accession>
<proteinExistence type="inferred from homology"/>
<sequence length="917" mass="95416">MFRLIWHQLGGHAGRSMALLAGVLLATTSFVVLTGSVTTSRLQATDAVGQSTRSSQHILVRPQGSRTPVEVARKLVRPDGLLDPSGGITTTQYRQIAGIAGVDVAAPVAMLGYAKTTVPLPLDLTDAIDRSLDRQVIRVDPTFVTDRELSTARGKPRYVYVTKHPLIHPVLGDRWSDNALTYSDGRTYASECGIAVREVLPSGGTEPVCSPTWSAAEYPSVSERDLWRIEAVRLLPDGRFQPADILRAGEAPRPPTERLMVSIEVTAPMALAAVDPEAEQRLVGLDEAVVAGRPLRATDTPIDEIPARLPIRSIPVVATGQPALDSVVNTTYTRLAPQRVTGLTAAELDRELGRIGGVAAGAGRLDVADGVRATADGGTGAGTLDTLVPAGPAEYRQLPDGGLEVHTVRRTPLDTVRGSGPKPWLADDVAFHPIGADAVAVPAGVSTVQWRAVGVYDPRRLAGELYQPPVATGADEVSREALEDRRLAPSGEPGGYLTAPPMLLTTLAAVPKLLLATDPRIAAPISSIRVRVSDVDGYDERSAERVRLVAERIAATTGLDVDVVLGSSPAPQTIHLPAGAFGRPALKLRENWTALGVAPVITKAVDRKSVALFLLVLVVCALFLGNAVSAAVHARAPDLAVLACVGWPARGLGVLIVGEVTAIGLASGPLALGLALPIAAAIDVDVGWQRAWLAVPIALLLAWAAGAAPALRAARAHPMAALRPPALHARWIHRRRTLAGLAMVNVANRPARTALGAGALAIAVAALIMLGAVGYAFRSAIVGSFLGEAVSLSVRTADMVAVAGTVMLGVAAVTDVLYLNVRERAGELATLQAMGWSDRTLARLLVYEGAVIGTLGGATGAGLGFAGAAWFVGEVPASLVATAAVGGAGAVLLSGLAGLVHARLQCRLPTHRSLAKE</sequence>
<protein>
    <recommendedName>
        <fullName evidence="8">ABC3 transporter permease C-terminal domain-containing protein</fullName>
    </recommendedName>
</protein>
<keyword evidence="5 7" id="KW-0472">Membrane</keyword>
<evidence type="ECO:0000313" key="10">
    <source>
        <dbReference type="Proteomes" id="UP001144280"/>
    </source>
</evidence>
<feature type="transmembrane region" description="Helical" evidence="7">
    <location>
        <begin position="652"/>
        <end position="679"/>
    </location>
</feature>
<reference evidence="9" key="1">
    <citation type="submission" date="2022-12" db="EMBL/GenBank/DDBJ databases">
        <title>New Phytohabitans aurantiacus sp. RD004123 nov., an actinomycete isolated from soil.</title>
        <authorList>
            <person name="Triningsih D.W."/>
            <person name="Harunari E."/>
            <person name="Igarashi Y."/>
        </authorList>
    </citation>
    <scope>NUCLEOTIDE SEQUENCE</scope>
    <source>
        <strain evidence="9">RD004123</strain>
    </source>
</reference>
<gene>
    <name evidence="9" type="ORF">Pa4123_77330</name>
</gene>
<dbReference type="EMBL" id="BSDI01000062">
    <property type="protein sequence ID" value="GLI02455.1"/>
    <property type="molecule type" value="Genomic_DNA"/>
</dbReference>
<comment type="caution">
    <text evidence="9">The sequence shown here is derived from an EMBL/GenBank/DDBJ whole genome shotgun (WGS) entry which is preliminary data.</text>
</comment>
<dbReference type="RefSeq" id="WP_281903951.1">
    <property type="nucleotide sequence ID" value="NZ_BSDI01000062.1"/>
</dbReference>
<evidence type="ECO:0000256" key="6">
    <source>
        <dbReference type="ARBA" id="ARBA00038076"/>
    </source>
</evidence>
<dbReference type="Pfam" id="PF02687">
    <property type="entry name" value="FtsX"/>
    <property type="match status" value="2"/>
</dbReference>
<evidence type="ECO:0000259" key="8">
    <source>
        <dbReference type="Pfam" id="PF02687"/>
    </source>
</evidence>
<evidence type="ECO:0000256" key="3">
    <source>
        <dbReference type="ARBA" id="ARBA00022692"/>
    </source>
</evidence>
<feature type="domain" description="ABC3 transporter permease C-terminal" evidence="8">
    <location>
        <begin position="800"/>
        <end position="897"/>
    </location>
</feature>
<evidence type="ECO:0000256" key="2">
    <source>
        <dbReference type="ARBA" id="ARBA00022475"/>
    </source>
</evidence>
<comment type="similarity">
    <text evidence="6">Belongs to the ABC-4 integral membrane protein family.</text>
</comment>
<feature type="transmembrane region" description="Helical" evidence="7">
    <location>
        <begin position="753"/>
        <end position="777"/>
    </location>
</feature>
<dbReference type="Proteomes" id="UP001144280">
    <property type="component" value="Unassembled WGS sequence"/>
</dbReference>
<evidence type="ECO:0000256" key="7">
    <source>
        <dbReference type="SAM" id="Phobius"/>
    </source>
</evidence>
<keyword evidence="3 7" id="KW-0812">Transmembrane</keyword>
<dbReference type="PANTHER" id="PTHR30572">
    <property type="entry name" value="MEMBRANE COMPONENT OF TRANSPORTER-RELATED"/>
    <property type="match status" value="1"/>
</dbReference>
<evidence type="ECO:0000256" key="1">
    <source>
        <dbReference type="ARBA" id="ARBA00004651"/>
    </source>
</evidence>
<name>A0ABQ5R7V0_9ACTN</name>
<keyword evidence="4 7" id="KW-1133">Transmembrane helix</keyword>
<feature type="domain" description="ABC3 transporter permease C-terminal" evidence="8">
    <location>
        <begin position="611"/>
        <end position="718"/>
    </location>
</feature>
<evidence type="ECO:0000256" key="5">
    <source>
        <dbReference type="ARBA" id="ARBA00023136"/>
    </source>
</evidence>
<evidence type="ECO:0000313" key="9">
    <source>
        <dbReference type="EMBL" id="GLI02455.1"/>
    </source>
</evidence>
<feature type="transmembrane region" description="Helical" evidence="7">
    <location>
        <begin position="691"/>
        <end position="711"/>
    </location>
</feature>
<feature type="transmembrane region" description="Helical" evidence="7">
    <location>
        <begin position="844"/>
        <end position="872"/>
    </location>
</feature>
<feature type="transmembrane region" description="Helical" evidence="7">
    <location>
        <begin position="878"/>
        <end position="902"/>
    </location>
</feature>
<dbReference type="InterPro" id="IPR003838">
    <property type="entry name" value="ABC3_permease_C"/>
</dbReference>
<dbReference type="InterPro" id="IPR050250">
    <property type="entry name" value="Macrolide_Exporter_MacB"/>
</dbReference>
<keyword evidence="2" id="KW-1003">Cell membrane</keyword>
<evidence type="ECO:0000256" key="4">
    <source>
        <dbReference type="ARBA" id="ARBA00022989"/>
    </source>
</evidence>